<organism evidence="1 2">
    <name type="scientific">Dibothriocephalus latus</name>
    <name type="common">Fish tapeworm</name>
    <name type="synonym">Diphyllobothrium latum</name>
    <dbReference type="NCBI Taxonomy" id="60516"/>
    <lineage>
        <taxon>Eukaryota</taxon>
        <taxon>Metazoa</taxon>
        <taxon>Spiralia</taxon>
        <taxon>Lophotrochozoa</taxon>
        <taxon>Platyhelminthes</taxon>
        <taxon>Cestoda</taxon>
        <taxon>Eucestoda</taxon>
        <taxon>Diphyllobothriidea</taxon>
        <taxon>Diphyllobothriidae</taxon>
        <taxon>Dibothriocephalus</taxon>
    </lineage>
</organism>
<protein>
    <submittedName>
        <fullName evidence="1">Uncharacterized protein</fullName>
    </submittedName>
</protein>
<dbReference type="OrthoDB" id="6258727at2759"/>
<dbReference type="AlphaFoldDB" id="A0A3P7N075"/>
<evidence type="ECO:0000313" key="1">
    <source>
        <dbReference type="EMBL" id="VDN28468.1"/>
    </source>
</evidence>
<dbReference type="Proteomes" id="UP000281553">
    <property type="component" value="Unassembled WGS sequence"/>
</dbReference>
<name>A0A3P7N075_DIBLA</name>
<gene>
    <name evidence="1" type="ORF">DILT_LOCUS15181</name>
</gene>
<proteinExistence type="predicted"/>
<reference evidence="1 2" key="1">
    <citation type="submission" date="2018-11" db="EMBL/GenBank/DDBJ databases">
        <authorList>
            <consortium name="Pathogen Informatics"/>
        </authorList>
    </citation>
    <scope>NUCLEOTIDE SEQUENCE [LARGE SCALE GENOMIC DNA]</scope>
</reference>
<dbReference type="EMBL" id="UYRU01077759">
    <property type="protein sequence ID" value="VDN28468.1"/>
    <property type="molecule type" value="Genomic_DNA"/>
</dbReference>
<keyword evidence="2" id="KW-1185">Reference proteome</keyword>
<sequence>MEGNVVTASLAAKLDEIMCGILCGVLGMSVSPEWRLNYFTLLSSAFRKMGYDAPIGLADISDDREPRKWLRMLSYYIEFIRTTTKIGDIASRVIDDTVQSADVAQAYANRISALRVVVEGQRTKTTEYREKINILTSEYSKASDNQKQVESHLASVKLKLESLNASAAKDSEDVRFCPLTTQDPQCRSRHLLTPEKQLFVSPVNLYLCAL</sequence>
<evidence type="ECO:0000313" key="2">
    <source>
        <dbReference type="Proteomes" id="UP000281553"/>
    </source>
</evidence>
<accession>A0A3P7N075</accession>